<reference evidence="1" key="1">
    <citation type="submission" date="2022-02" db="EMBL/GenBank/DDBJ databases">
        <title>Plant Genome Project.</title>
        <authorList>
            <person name="Zhang R.-G."/>
        </authorList>
    </citation>
    <scope>NUCLEOTIDE SEQUENCE</scope>
    <source>
        <strain evidence="1">AT1</strain>
    </source>
</reference>
<comment type="caution">
    <text evidence="1">The sequence shown here is derived from an EMBL/GenBank/DDBJ whole genome shotgun (WGS) entry which is preliminary data.</text>
</comment>
<sequence>MDQVQCYCGRRAYMRPSRIDNNLRPLRIDNNLGRRFLGCAQHGDPNILPRSATDVHGSPSLYWHRTLVQSIGHPSGSRTAKPHPYNLILAQGKISDEEGLISLGPWGGKGAVDWAYKPDGPIMQITIRYRAVIDSILFESKSCDGVVIGSPVKVRGDGDGSIKTRKISDEDGWISLGPWGGEKGAPWAYKANGPIMQISVRYGEAINSILFESKSYDGVVMGCSEKIGNSGGHRTETVLGSVVGSKPKTLENTIIHNAASSSATTNKDDHHGEAHNDLMVVESALREYVNRMVVQLDLAGEKFEDLQNIGGSERDFDELSKVIAKLKFQIPFTTSKHDHQEDGALSPTSKMIRSDLLLMDTAFAEAMESMYQMNLKIKEAHDKFKEIQMLPSSERDSNELRKAIGKLKVQISSNNKCRNADSNLHHKNWDNINGAEDGMTTFFYNEPEPEPEVTHTSGFDGLLKAFHELPEASRFCLSCFFKFPPMATIKRTPMIYLWIGQGYVSQYLHSDGYIWDVEVHAGKIFDDLIAKGFIEPIYQKRFSVPDSCRMSLFVRSSLYKEAKLRGFTSNGTDLDLNHKSVGGDLIKSTSCLINVGEAIVNWEPDIVENMKHIQSLYLGRWQNSATHHIELADSKILHGLNKLNSLTFLSLQGISMITELPKFISELNNLMILDVRACHNLEVIPNKIGLLKSLTHLDMSECYFLEHMPKSLAHLSNLQVLKGFLIGDIDNNKQSCNLLDLAGLEKLRKLNIYISVKDILRLQDLKYLERFEGLKKLTISWGGCSLQARAEDIAEAFHFAKLPPRLHKLDLQCFPISSLTDWLMPGKLTKLQKLYIRGGQLCDLGDIQKRQGVQWTVEILRLEYLSELELHWKELRILFPKLIYLHQVGCPKFFYFPCDKRGVWMDNKVIDTHMQLKKYFRASGTIN</sequence>
<dbReference type="Proteomes" id="UP001062846">
    <property type="component" value="Chromosome 12"/>
</dbReference>
<proteinExistence type="predicted"/>
<accession>A0ACC0LFG5</accession>
<name>A0ACC0LFG5_RHOML</name>
<dbReference type="EMBL" id="CM046399">
    <property type="protein sequence ID" value="KAI8527102.1"/>
    <property type="molecule type" value="Genomic_DNA"/>
</dbReference>
<evidence type="ECO:0000313" key="1">
    <source>
        <dbReference type="EMBL" id="KAI8527102.1"/>
    </source>
</evidence>
<organism evidence="1 2">
    <name type="scientific">Rhododendron molle</name>
    <name type="common">Chinese azalea</name>
    <name type="synonym">Azalea mollis</name>
    <dbReference type="NCBI Taxonomy" id="49168"/>
    <lineage>
        <taxon>Eukaryota</taxon>
        <taxon>Viridiplantae</taxon>
        <taxon>Streptophyta</taxon>
        <taxon>Embryophyta</taxon>
        <taxon>Tracheophyta</taxon>
        <taxon>Spermatophyta</taxon>
        <taxon>Magnoliopsida</taxon>
        <taxon>eudicotyledons</taxon>
        <taxon>Gunneridae</taxon>
        <taxon>Pentapetalae</taxon>
        <taxon>asterids</taxon>
        <taxon>Ericales</taxon>
        <taxon>Ericaceae</taxon>
        <taxon>Ericoideae</taxon>
        <taxon>Rhodoreae</taxon>
        <taxon>Rhododendron</taxon>
    </lineage>
</organism>
<evidence type="ECO:0000313" key="2">
    <source>
        <dbReference type="Proteomes" id="UP001062846"/>
    </source>
</evidence>
<gene>
    <name evidence="1" type="ORF">RHMOL_Rhmol12G0049900</name>
</gene>
<protein>
    <submittedName>
        <fullName evidence="1">Uncharacterized protein</fullName>
    </submittedName>
</protein>
<keyword evidence="2" id="KW-1185">Reference proteome</keyword>